<proteinExistence type="predicted"/>
<dbReference type="FunCoup" id="A0A6P8I767">
    <property type="interactions" value="917"/>
</dbReference>
<dbReference type="RefSeq" id="XP_031563161.1">
    <property type="nucleotide sequence ID" value="XM_031707301.1"/>
</dbReference>
<dbReference type="PROSITE" id="PS51450">
    <property type="entry name" value="LRR"/>
    <property type="match status" value="1"/>
</dbReference>
<protein>
    <submittedName>
        <fullName evidence="7">Centrosomal protein of 72 kDa-like</fullName>
    </submittedName>
</protein>
<feature type="compositionally biased region" description="Basic and acidic residues" evidence="5">
    <location>
        <begin position="155"/>
        <end position="167"/>
    </location>
</feature>
<feature type="region of interest" description="Disordered" evidence="5">
    <location>
        <begin position="140"/>
        <end position="197"/>
    </location>
</feature>
<keyword evidence="3 4" id="KW-0175">Coiled coil</keyword>
<dbReference type="PANTHER" id="PTHR23311">
    <property type="entry name" value="HEAT SHOCK REGULATED 2"/>
    <property type="match status" value="1"/>
</dbReference>
<dbReference type="Proteomes" id="UP000515163">
    <property type="component" value="Unplaced"/>
</dbReference>
<dbReference type="InterPro" id="IPR032675">
    <property type="entry name" value="LRR_dom_sf"/>
</dbReference>
<evidence type="ECO:0000256" key="5">
    <source>
        <dbReference type="SAM" id="MobiDB-lite"/>
    </source>
</evidence>
<feature type="compositionally biased region" description="Basic and acidic residues" evidence="5">
    <location>
        <begin position="282"/>
        <end position="311"/>
    </location>
</feature>
<feature type="compositionally biased region" description="Low complexity" evidence="5">
    <location>
        <begin position="312"/>
        <end position="327"/>
    </location>
</feature>
<accession>A0A6P8I767</accession>
<feature type="region of interest" description="Disordered" evidence="5">
    <location>
        <begin position="218"/>
        <end position="237"/>
    </location>
</feature>
<feature type="region of interest" description="Disordered" evidence="5">
    <location>
        <begin position="244"/>
        <end position="329"/>
    </location>
</feature>
<dbReference type="GeneID" id="116298757"/>
<evidence type="ECO:0000256" key="4">
    <source>
        <dbReference type="SAM" id="Coils"/>
    </source>
</evidence>
<feature type="compositionally biased region" description="Polar residues" evidence="5">
    <location>
        <begin position="220"/>
        <end position="231"/>
    </location>
</feature>
<dbReference type="Gene3D" id="1.10.287.1490">
    <property type="match status" value="1"/>
</dbReference>
<dbReference type="InterPro" id="IPR055320">
    <property type="entry name" value="CEP72-like"/>
</dbReference>
<evidence type="ECO:0000313" key="7">
    <source>
        <dbReference type="RefSeq" id="XP_031563161.1"/>
    </source>
</evidence>
<name>A0A6P8I767_ACTTE</name>
<dbReference type="OrthoDB" id="676979at2759"/>
<keyword evidence="1" id="KW-0433">Leucine-rich repeat</keyword>
<keyword evidence="6" id="KW-1185">Reference proteome</keyword>
<evidence type="ECO:0000313" key="6">
    <source>
        <dbReference type="Proteomes" id="UP000515163"/>
    </source>
</evidence>
<evidence type="ECO:0000256" key="2">
    <source>
        <dbReference type="ARBA" id="ARBA00022737"/>
    </source>
</evidence>
<evidence type="ECO:0000256" key="1">
    <source>
        <dbReference type="ARBA" id="ARBA00022614"/>
    </source>
</evidence>
<evidence type="ECO:0000256" key="3">
    <source>
        <dbReference type="ARBA" id="ARBA00023054"/>
    </source>
</evidence>
<gene>
    <name evidence="7" type="primary">LOC116298757</name>
</gene>
<dbReference type="InterPro" id="IPR001611">
    <property type="entry name" value="Leu-rich_rpt"/>
</dbReference>
<dbReference type="Gene3D" id="3.80.10.10">
    <property type="entry name" value="Ribonuclease Inhibitor"/>
    <property type="match status" value="1"/>
</dbReference>
<feature type="coiled-coil region" evidence="4">
    <location>
        <begin position="417"/>
        <end position="548"/>
    </location>
</feature>
<feature type="compositionally biased region" description="Basic and acidic residues" evidence="5">
    <location>
        <begin position="187"/>
        <end position="197"/>
    </location>
</feature>
<dbReference type="PANTHER" id="PTHR23311:SF5">
    <property type="entry name" value="CENTROSOMAL PROTEIN OF 72 KDA"/>
    <property type="match status" value="1"/>
</dbReference>
<dbReference type="KEGG" id="aten:116298757"/>
<dbReference type="SUPFAM" id="SSF52058">
    <property type="entry name" value="L domain-like"/>
    <property type="match status" value="1"/>
</dbReference>
<feature type="compositionally biased region" description="Polar residues" evidence="5">
    <location>
        <begin position="246"/>
        <end position="275"/>
    </location>
</feature>
<dbReference type="InParanoid" id="A0A6P8I767"/>
<organism evidence="6 7">
    <name type="scientific">Actinia tenebrosa</name>
    <name type="common">Australian red waratah sea anemone</name>
    <dbReference type="NCBI Taxonomy" id="6105"/>
    <lineage>
        <taxon>Eukaryota</taxon>
        <taxon>Metazoa</taxon>
        <taxon>Cnidaria</taxon>
        <taxon>Anthozoa</taxon>
        <taxon>Hexacorallia</taxon>
        <taxon>Actiniaria</taxon>
        <taxon>Actiniidae</taxon>
        <taxon>Actinia</taxon>
    </lineage>
</organism>
<reference evidence="7" key="1">
    <citation type="submission" date="2025-08" db="UniProtKB">
        <authorList>
            <consortium name="RefSeq"/>
        </authorList>
    </citation>
    <scope>IDENTIFICATION</scope>
    <source>
        <tissue evidence="7">Tentacle</tissue>
    </source>
</reference>
<dbReference type="AlphaFoldDB" id="A0A6P8I767"/>
<sequence>MALTIDEGWIRERVKLKHDHLDDVKSLSLPGTYQEKITSVGNALRGFMRLKNLDLSRNSINNIEGLEHLQVLENLNLYPFKILIVASDFNDNILSSNPKMEHERKSIPRADMIRNLGPRNTAFEEDDVAILDMIARTDGDLNQPRRVTGSSARQPDLDDFTRDEIHRMMQPVETPKKHRTENTQTNRNERSPSRIKDRVYVQFADDLKDNPEQHLKYTDESSAYSTSNTRGHFTANPLASDYVNGLGSTRSRDQAVNQGKYQGTGQHVGHSQESARTYDFFSPEKRQDHKTRSEIEYDRDLDSGQAHERSTHSSQPRQRSPQQTQGQLADRIGQQYSEDLIMSSPLREFSKDGLISSRMADTEQNSQTEVLNKLLDLVDRYWNGSKSLHRNSKFQSLALKLLSSQSSTHHPSTPGTSDKLRAELSERTMELSRLRDQMAEQQRDLESMRSKVKGQEGVRGSLEATSQELVIVTSKLKEVQEDNGLLKAKVVSLEARNLTATEQEKQLGELIRRNNSLEEKVQSLNQQISQQNSNLEQLQDLTNMLQESHRSLVATNDHLLAELDETRQRHASEVHQMHWSYDKLKNTMDWLPNGTR</sequence>
<keyword evidence="2" id="KW-0677">Repeat</keyword>